<evidence type="ECO:0000259" key="8">
    <source>
        <dbReference type="Pfam" id="PF09115"/>
    </source>
</evidence>
<dbReference type="SUPFAM" id="SSF52540">
    <property type="entry name" value="P-loop containing nucleoside triphosphate hydrolases"/>
    <property type="match status" value="1"/>
</dbReference>
<comment type="catalytic activity">
    <reaction evidence="7">
        <text>DNA(n) + a 2'-deoxyribonucleoside 5'-triphosphate = DNA(n+1) + diphosphate</text>
        <dbReference type="Rhea" id="RHEA:22508"/>
        <dbReference type="Rhea" id="RHEA-COMP:17339"/>
        <dbReference type="Rhea" id="RHEA-COMP:17340"/>
        <dbReference type="ChEBI" id="CHEBI:33019"/>
        <dbReference type="ChEBI" id="CHEBI:61560"/>
        <dbReference type="ChEBI" id="CHEBI:173112"/>
        <dbReference type="EC" id="2.7.7.7"/>
    </reaction>
</comment>
<dbReference type="GO" id="GO:0003887">
    <property type="term" value="F:DNA-directed DNA polymerase activity"/>
    <property type="evidence" value="ECO:0007669"/>
    <property type="project" value="UniProtKB-KW"/>
</dbReference>
<dbReference type="EC" id="2.7.7.7" evidence="1"/>
<evidence type="ECO:0000313" key="10">
    <source>
        <dbReference type="Proteomes" id="UP001156690"/>
    </source>
</evidence>
<name>A0AAV5NM81_9VIBR</name>
<evidence type="ECO:0000256" key="2">
    <source>
        <dbReference type="ARBA" id="ARBA00014363"/>
    </source>
</evidence>
<keyword evidence="6" id="KW-0239">DNA-directed DNA polymerase</keyword>
<dbReference type="PANTHER" id="PTHR11669:SF8">
    <property type="entry name" value="DNA POLYMERASE III SUBUNIT DELTA"/>
    <property type="match status" value="1"/>
</dbReference>
<dbReference type="NCBIfam" id="TIGR00678">
    <property type="entry name" value="holB"/>
    <property type="match status" value="1"/>
</dbReference>
<dbReference type="InterPro" id="IPR050238">
    <property type="entry name" value="DNA_Rep/Repair_Clamp_Loader"/>
</dbReference>
<reference evidence="10" key="1">
    <citation type="journal article" date="2019" name="Int. J. Syst. Evol. Microbiol.">
        <title>The Global Catalogue of Microorganisms (GCM) 10K type strain sequencing project: providing services to taxonomists for standard genome sequencing and annotation.</title>
        <authorList>
            <consortium name="The Broad Institute Genomics Platform"/>
            <consortium name="The Broad Institute Genome Sequencing Center for Infectious Disease"/>
            <person name="Wu L."/>
            <person name="Ma J."/>
        </authorList>
    </citation>
    <scope>NUCLEOTIDE SEQUENCE [LARGE SCALE GENOMIC DNA]</scope>
    <source>
        <strain evidence="10">NBRC 15640</strain>
    </source>
</reference>
<evidence type="ECO:0000256" key="1">
    <source>
        <dbReference type="ARBA" id="ARBA00012417"/>
    </source>
</evidence>
<evidence type="ECO:0000313" key="9">
    <source>
        <dbReference type="EMBL" id="GLQ71754.1"/>
    </source>
</evidence>
<dbReference type="InterPro" id="IPR027417">
    <property type="entry name" value="P-loop_NTPase"/>
</dbReference>
<feature type="domain" description="DNA polymerase III delta subunit C-terminal" evidence="8">
    <location>
        <begin position="210"/>
        <end position="313"/>
    </location>
</feature>
<sequence length="319" mass="35622">MSDLHPWLRLTWNHWQSLLNNDRVTGALLCHAPEGLGAQQLADKFAQALVCSNATDEACGFCHSCDLSKSGSHPDIHGIVPEKEGKSIIVDQIRQANRWALESSQLGGKRLIIISPAEAMNESASNALLKTLESPAENCVFLLMSADKHKLLPTIVSRCQQWDIATPEFADAMSWLNQNSEQPVSDLALKLSHGAPLAALAFARDGQEKQFEALLNSLSLQLSSAIPSYNNFWSAIKDQPVERLGWLSFALTSAQKDFFVQEKSAYLEPILKWIDYDLAYKKTRQLNQLIHQLKMFPGLNAELLVADWFLDLHEKKNVC</sequence>
<evidence type="ECO:0000256" key="3">
    <source>
        <dbReference type="ARBA" id="ARBA00022679"/>
    </source>
</evidence>
<dbReference type="Pfam" id="PF13177">
    <property type="entry name" value="DNA_pol3_delta2"/>
    <property type="match status" value="1"/>
</dbReference>
<evidence type="ECO:0000256" key="6">
    <source>
        <dbReference type="ARBA" id="ARBA00022932"/>
    </source>
</evidence>
<dbReference type="GO" id="GO:0009360">
    <property type="term" value="C:DNA polymerase III complex"/>
    <property type="evidence" value="ECO:0007669"/>
    <property type="project" value="InterPro"/>
</dbReference>
<gene>
    <name evidence="9" type="ORF">GCM10007932_11140</name>
</gene>
<dbReference type="Pfam" id="PF09115">
    <property type="entry name" value="DNApol3-delta_C"/>
    <property type="match status" value="1"/>
</dbReference>
<keyword evidence="4" id="KW-0548">Nucleotidyltransferase</keyword>
<organism evidence="9 10">
    <name type="scientific">Vibrio penaeicida</name>
    <dbReference type="NCBI Taxonomy" id="104609"/>
    <lineage>
        <taxon>Bacteria</taxon>
        <taxon>Pseudomonadati</taxon>
        <taxon>Pseudomonadota</taxon>
        <taxon>Gammaproteobacteria</taxon>
        <taxon>Vibrionales</taxon>
        <taxon>Vibrionaceae</taxon>
        <taxon>Vibrio</taxon>
    </lineage>
</organism>
<dbReference type="RefSeq" id="WP_126606243.1">
    <property type="nucleotide sequence ID" value="NZ_AP025144.1"/>
</dbReference>
<dbReference type="AlphaFoldDB" id="A0AAV5NM81"/>
<dbReference type="Gene3D" id="3.40.50.300">
    <property type="entry name" value="P-loop containing nucleotide triphosphate hydrolases"/>
    <property type="match status" value="1"/>
</dbReference>
<dbReference type="Proteomes" id="UP001156690">
    <property type="component" value="Unassembled WGS sequence"/>
</dbReference>
<keyword evidence="3" id="KW-0808">Transferase</keyword>
<protein>
    <recommendedName>
        <fullName evidence="2">DNA polymerase III subunit delta'</fullName>
        <ecNumber evidence="1">2.7.7.7</ecNumber>
    </recommendedName>
</protein>
<comment type="caution">
    <text evidence="9">The sequence shown here is derived from an EMBL/GenBank/DDBJ whole genome shotgun (WGS) entry which is preliminary data.</text>
</comment>
<dbReference type="InterPro" id="IPR015199">
    <property type="entry name" value="DNA_pol_III_delta_C"/>
</dbReference>
<dbReference type="PANTHER" id="PTHR11669">
    <property type="entry name" value="REPLICATION FACTOR C / DNA POLYMERASE III GAMMA-TAU SUBUNIT"/>
    <property type="match status" value="1"/>
</dbReference>
<evidence type="ECO:0000256" key="4">
    <source>
        <dbReference type="ARBA" id="ARBA00022695"/>
    </source>
</evidence>
<proteinExistence type="predicted"/>
<accession>A0AAV5NM81</accession>
<dbReference type="InterPro" id="IPR004622">
    <property type="entry name" value="DNA_pol_HolB"/>
</dbReference>
<dbReference type="GO" id="GO:0003677">
    <property type="term" value="F:DNA binding"/>
    <property type="evidence" value="ECO:0007669"/>
    <property type="project" value="InterPro"/>
</dbReference>
<dbReference type="SUPFAM" id="SSF48019">
    <property type="entry name" value="post-AAA+ oligomerization domain-like"/>
    <property type="match status" value="1"/>
</dbReference>
<dbReference type="GO" id="GO:0006261">
    <property type="term" value="P:DNA-templated DNA replication"/>
    <property type="evidence" value="ECO:0007669"/>
    <property type="project" value="TreeGrafter"/>
</dbReference>
<evidence type="ECO:0000256" key="7">
    <source>
        <dbReference type="ARBA" id="ARBA00049244"/>
    </source>
</evidence>
<evidence type="ECO:0000256" key="5">
    <source>
        <dbReference type="ARBA" id="ARBA00022705"/>
    </source>
</evidence>
<keyword evidence="5" id="KW-0235">DNA replication</keyword>
<dbReference type="InterPro" id="IPR008921">
    <property type="entry name" value="DNA_pol3_clamp-load_cplx_C"/>
</dbReference>
<dbReference type="GO" id="GO:0008408">
    <property type="term" value="F:3'-5' exonuclease activity"/>
    <property type="evidence" value="ECO:0007669"/>
    <property type="project" value="InterPro"/>
</dbReference>
<keyword evidence="10" id="KW-1185">Reference proteome</keyword>
<dbReference type="EMBL" id="BSNX01000008">
    <property type="protein sequence ID" value="GLQ71754.1"/>
    <property type="molecule type" value="Genomic_DNA"/>
</dbReference>